<dbReference type="EMBL" id="CP098755">
    <property type="protein sequence ID" value="USG66623.1"/>
    <property type="molecule type" value="Genomic_DNA"/>
</dbReference>
<keyword evidence="1" id="KW-0472">Membrane</keyword>
<keyword evidence="1" id="KW-0812">Transmembrane</keyword>
<gene>
    <name evidence="2" type="ORF">NDK47_04800</name>
</gene>
<proteinExistence type="predicted"/>
<accession>A0ABY4WKF2</accession>
<protein>
    <submittedName>
        <fullName evidence="2">Uncharacterized protein</fullName>
    </submittedName>
</protein>
<organism evidence="2 3">
    <name type="scientific">Brevibacillus ruminantium</name>
    <dbReference type="NCBI Taxonomy" id="2950604"/>
    <lineage>
        <taxon>Bacteria</taxon>
        <taxon>Bacillati</taxon>
        <taxon>Bacillota</taxon>
        <taxon>Bacilli</taxon>
        <taxon>Bacillales</taxon>
        <taxon>Paenibacillaceae</taxon>
        <taxon>Brevibacillus</taxon>
    </lineage>
</organism>
<dbReference type="RefSeq" id="WP_251873731.1">
    <property type="nucleotide sequence ID" value="NZ_CP098755.1"/>
</dbReference>
<sequence length="145" mass="15766">MKTEAVVREKTASSTSQEYIEILGDTVVPSRLLLSVIISIVASLGCYFLGKAIFPAIASEKMVPSYSLLLGIGGSLVALVINARFFTPSRVLTEAETSSEGFEEILLDLQADPKEEYDLIKNDPVTRKEVEELGILETIKRSGGK</sequence>
<evidence type="ECO:0000313" key="3">
    <source>
        <dbReference type="Proteomes" id="UP001056500"/>
    </source>
</evidence>
<feature type="transmembrane region" description="Helical" evidence="1">
    <location>
        <begin position="32"/>
        <end position="54"/>
    </location>
</feature>
<evidence type="ECO:0000313" key="2">
    <source>
        <dbReference type="EMBL" id="USG66623.1"/>
    </source>
</evidence>
<dbReference type="Proteomes" id="UP001056500">
    <property type="component" value="Chromosome"/>
</dbReference>
<feature type="transmembrane region" description="Helical" evidence="1">
    <location>
        <begin position="66"/>
        <end position="86"/>
    </location>
</feature>
<name>A0ABY4WKF2_9BACL</name>
<reference evidence="2" key="1">
    <citation type="submission" date="2022-06" db="EMBL/GenBank/DDBJ databases">
        <title>Genome sequencing of Brevibacillus sp. BB3-R1.</title>
        <authorList>
            <person name="Heo J."/>
            <person name="Lee D."/>
            <person name="Won M."/>
            <person name="Han B.-H."/>
            <person name="Hong S.-B."/>
            <person name="Kwon S.-W."/>
        </authorList>
    </citation>
    <scope>NUCLEOTIDE SEQUENCE</scope>
    <source>
        <strain evidence="2">BB3-R1</strain>
    </source>
</reference>
<evidence type="ECO:0000256" key="1">
    <source>
        <dbReference type="SAM" id="Phobius"/>
    </source>
</evidence>
<keyword evidence="1" id="KW-1133">Transmembrane helix</keyword>
<keyword evidence="3" id="KW-1185">Reference proteome</keyword>